<evidence type="ECO:0000256" key="1">
    <source>
        <dbReference type="SAM" id="MobiDB-lite"/>
    </source>
</evidence>
<dbReference type="KEGG" id="scy:SCATT_30810"/>
<proteinExistence type="predicted"/>
<keyword evidence="3" id="KW-1185">Reference proteome</keyword>
<dbReference type="Proteomes" id="UP000007842">
    <property type="component" value="Chromosome"/>
</dbReference>
<name>G8WWT7_STREN</name>
<reference evidence="3" key="1">
    <citation type="submission" date="2011-12" db="EMBL/GenBank/DDBJ databases">
        <title>Complete genome sequence of Streptomyces cattleya strain DSM 46488.</title>
        <authorList>
            <person name="Ou H.-Y."/>
            <person name="Li P."/>
            <person name="Zhao C."/>
            <person name="O'Hagan D."/>
            <person name="Deng Z."/>
        </authorList>
    </citation>
    <scope>NUCLEOTIDE SEQUENCE [LARGE SCALE GENOMIC DNA]</scope>
    <source>
        <strain evidence="3">ATCC 35852 / DSM 46488 / JCM 4925 / NBRC 14057 / NRRL 8057</strain>
    </source>
</reference>
<accession>G8WWT7</accession>
<dbReference type="HOGENOM" id="CLU_3317500_0_0_11"/>
<feature type="region of interest" description="Disordered" evidence="1">
    <location>
        <begin position="1"/>
        <end position="39"/>
    </location>
</feature>
<dbReference type="EMBL" id="CP003219">
    <property type="protein sequence ID" value="AEW95452.1"/>
    <property type="molecule type" value="Genomic_DNA"/>
</dbReference>
<protein>
    <submittedName>
        <fullName evidence="2">Uncharacterized protein</fullName>
    </submittedName>
</protein>
<dbReference type="AlphaFoldDB" id="G8WWT7"/>
<dbReference type="PATRIC" id="fig|1003195.29.peg.3077"/>
<organism evidence="2 3">
    <name type="scientific">Streptantibioticus cattleyicolor (strain ATCC 35852 / DSM 46488 / JCM 4925 / NBRC 14057 / NRRL 8057)</name>
    <name type="common">Streptomyces cattleya</name>
    <dbReference type="NCBI Taxonomy" id="1003195"/>
    <lineage>
        <taxon>Bacteria</taxon>
        <taxon>Bacillati</taxon>
        <taxon>Actinomycetota</taxon>
        <taxon>Actinomycetes</taxon>
        <taxon>Kitasatosporales</taxon>
        <taxon>Streptomycetaceae</taxon>
        <taxon>Streptantibioticus</taxon>
    </lineage>
</organism>
<gene>
    <name evidence="2" type="ordered locus">SCATT_30810</name>
</gene>
<evidence type="ECO:0000313" key="2">
    <source>
        <dbReference type="EMBL" id="AEW95452.1"/>
    </source>
</evidence>
<evidence type="ECO:0000313" key="3">
    <source>
        <dbReference type="Proteomes" id="UP000007842"/>
    </source>
</evidence>
<sequence>MCCSGLPYRALPADPGPRREPIHDRYRDVRKRSVSGNRA</sequence>
<feature type="compositionally biased region" description="Basic and acidic residues" evidence="1">
    <location>
        <begin position="16"/>
        <end position="27"/>
    </location>
</feature>